<gene>
    <name evidence="1" type="ORF">ET996_11670</name>
</gene>
<dbReference type="RefSeq" id="WP_131172739.1">
    <property type="nucleotide sequence ID" value="NZ_FXTL01000016.1"/>
</dbReference>
<reference evidence="1 2" key="1">
    <citation type="submission" date="2019-01" db="EMBL/GenBank/DDBJ databases">
        <title>Lactibacter flavus gen. nov., sp. nov., a novel bacterium of the family Propionibacteriaceae isolated from raw milk and dairy products.</title>
        <authorList>
            <person name="Huptas C."/>
            <person name="Wenning M."/>
            <person name="Breitenwieser F."/>
            <person name="Doll E."/>
            <person name="Von Neubeck M."/>
            <person name="Busse H.-J."/>
            <person name="Scherer S."/>
        </authorList>
    </citation>
    <scope>NUCLEOTIDE SEQUENCE [LARGE SCALE GENOMIC DNA]</scope>
    <source>
        <strain evidence="1 2">DSM 22130</strain>
    </source>
</reference>
<dbReference type="OrthoDB" id="9808360at2"/>
<dbReference type="Gene3D" id="1.10.10.10">
    <property type="entry name" value="Winged helix-like DNA-binding domain superfamily/Winged helix DNA-binding domain"/>
    <property type="match status" value="1"/>
</dbReference>
<dbReference type="Proteomes" id="UP000291933">
    <property type="component" value="Unassembled WGS sequence"/>
</dbReference>
<dbReference type="EMBL" id="SDMR01000016">
    <property type="protein sequence ID" value="TBT94213.1"/>
    <property type="molecule type" value="Genomic_DNA"/>
</dbReference>
<organism evidence="1 2">
    <name type="scientific">Propioniciclava tarda</name>
    <dbReference type="NCBI Taxonomy" id="433330"/>
    <lineage>
        <taxon>Bacteria</taxon>
        <taxon>Bacillati</taxon>
        <taxon>Actinomycetota</taxon>
        <taxon>Actinomycetes</taxon>
        <taxon>Propionibacteriales</taxon>
        <taxon>Propionibacteriaceae</taxon>
        <taxon>Propioniciclava</taxon>
    </lineage>
</organism>
<evidence type="ECO:0000313" key="1">
    <source>
        <dbReference type="EMBL" id="TBT94213.1"/>
    </source>
</evidence>
<dbReference type="PROSITE" id="PS51197">
    <property type="entry name" value="HTH_RRF2_2"/>
    <property type="match status" value="1"/>
</dbReference>
<dbReference type="AlphaFoldDB" id="A0A4Q9KIJ6"/>
<dbReference type="Pfam" id="PF02082">
    <property type="entry name" value="Rrf2"/>
    <property type="match status" value="1"/>
</dbReference>
<dbReference type="GO" id="GO:0003700">
    <property type="term" value="F:DNA-binding transcription factor activity"/>
    <property type="evidence" value="ECO:0007669"/>
    <property type="project" value="TreeGrafter"/>
</dbReference>
<dbReference type="SUPFAM" id="SSF46785">
    <property type="entry name" value="Winged helix' DNA-binding domain"/>
    <property type="match status" value="1"/>
</dbReference>
<dbReference type="PANTHER" id="PTHR33221:SF2">
    <property type="entry name" value="TRANSCRIPTIONAL REGULATOR"/>
    <property type="match status" value="1"/>
</dbReference>
<dbReference type="InterPro" id="IPR000944">
    <property type="entry name" value="Tscrpt_reg_Rrf2"/>
</dbReference>
<evidence type="ECO:0000313" key="2">
    <source>
        <dbReference type="Proteomes" id="UP000291933"/>
    </source>
</evidence>
<keyword evidence="2" id="KW-1185">Reference proteome</keyword>
<protein>
    <submittedName>
        <fullName evidence="1">Rrf2 family transcriptional regulator</fullName>
    </submittedName>
</protein>
<accession>A0A4Q9KIJ6</accession>
<comment type="caution">
    <text evidence="1">The sequence shown here is derived from an EMBL/GenBank/DDBJ whole genome shotgun (WGS) entry which is preliminary data.</text>
</comment>
<name>A0A4Q9KIJ6_PROTD</name>
<proteinExistence type="predicted"/>
<dbReference type="GO" id="GO:0005829">
    <property type="term" value="C:cytosol"/>
    <property type="evidence" value="ECO:0007669"/>
    <property type="project" value="TreeGrafter"/>
</dbReference>
<sequence>MRLEITRSADLAVRALGALQPVGTRRKASDLAGELGTTRGFLAQVLTPLVRLGWVASVPGPNGGYAATTADLSALDVIEAVDGPTDDGRCVVASTPCDPDQPCTLHGAWASARAALIETLKATPVAAA</sequence>
<dbReference type="InterPro" id="IPR036388">
    <property type="entry name" value="WH-like_DNA-bd_sf"/>
</dbReference>
<dbReference type="InterPro" id="IPR036390">
    <property type="entry name" value="WH_DNA-bd_sf"/>
</dbReference>
<dbReference type="PANTHER" id="PTHR33221">
    <property type="entry name" value="WINGED HELIX-TURN-HELIX TRANSCRIPTIONAL REGULATOR, RRF2 FAMILY"/>
    <property type="match status" value="1"/>
</dbReference>